<dbReference type="GO" id="GO:0016740">
    <property type="term" value="F:transferase activity"/>
    <property type="evidence" value="ECO:0007669"/>
    <property type="project" value="UniProtKB-KW"/>
</dbReference>
<comment type="subcellular location">
    <subcellularLocation>
        <location evidence="1">Golgi apparatus membrane</location>
        <topology evidence="1">Single-pass type II membrane protein</topology>
    </subcellularLocation>
</comment>
<evidence type="ECO:0000256" key="5">
    <source>
        <dbReference type="ARBA" id="ARBA00022679"/>
    </source>
</evidence>
<gene>
    <name evidence="20" type="ORF">ACEWY4_026007</name>
</gene>
<keyword evidence="13" id="KW-0325">Glycoprotein</keyword>
<feature type="domain" description="Sulfotransferase" evidence="19">
    <location>
        <begin position="19"/>
        <end position="269"/>
    </location>
</feature>
<evidence type="ECO:0000256" key="16">
    <source>
        <dbReference type="PIRSR" id="PIRSR637359-2"/>
    </source>
</evidence>
<keyword evidence="14" id="KW-0511">Multifunctional enzyme</keyword>
<evidence type="ECO:0000256" key="17">
    <source>
        <dbReference type="PIRSR" id="PIRSR637359-3"/>
    </source>
</evidence>
<name>A0ABD1ITL4_9TELE</name>
<keyword evidence="11" id="KW-0472">Membrane</keyword>
<feature type="disulfide bond" evidence="17">
    <location>
        <begin position="232"/>
        <end position="242"/>
    </location>
</feature>
<proteinExistence type="inferred from homology"/>
<comment type="pathway">
    <text evidence="2">Glycan metabolism; heparin biosynthesis.</text>
</comment>
<comment type="caution">
    <text evidence="20">The sequence shown here is derived from an EMBL/GenBank/DDBJ whole genome shotgun (WGS) entry which is preliminary data.</text>
</comment>
<evidence type="ECO:0000256" key="11">
    <source>
        <dbReference type="ARBA" id="ARBA00023136"/>
    </source>
</evidence>
<dbReference type="InterPro" id="IPR037359">
    <property type="entry name" value="NST/OST"/>
</dbReference>
<dbReference type="SUPFAM" id="SSF52540">
    <property type="entry name" value="P-loop containing nucleoside triphosphate hydrolases"/>
    <property type="match status" value="1"/>
</dbReference>
<evidence type="ECO:0000256" key="7">
    <source>
        <dbReference type="ARBA" id="ARBA00022801"/>
    </source>
</evidence>
<comment type="pathway">
    <text evidence="3">Glycan metabolism; heparan sulfate biosynthesis.</text>
</comment>
<evidence type="ECO:0000259" key="19">
    <source>
        <dbReference type="Pfam" id="PF00685"/>
    </source>
</evidence>
<keyword evidence="7" id="KW-0378">Hydrolase</keyword>
<dbReference type="Gene3D" id="3.40.50.300">
    <property type="entry name" value="P-loop containing nucleotide triphosphate hydrolases"/>
    <property type="match status" value="1"/>
</dbReference>
<dbReference type="Proteomes" id="UP001591681">
    <property type="component" value="Unassembled WGS sequence"/>
</dbReference>
<evidence type="ECO:0000256" key="18">
    <source>
        <dbReference type="RuleBase" id="RU361155"/>
    </source>
</evidence>
<protein>
    <recommendedName>
        <fullName evidence="18">Sulfotransferase</fullName>
        <ecNumber evidence="18">2.8.2.-</ecNumber>
    </recommendedName>
</protein>
<evidence type="ECO:0000256" key="8">
    <source>
        <dbReference type="ARBA" id="ARBA00022968"/>
    </source>
</evidence>
<evidence type="ECO:0000313" key="21">
    <source>
        <dbReference type="Proteomes" id="UP001591681"/>
    </source>
</evidence>
<dbReference type="FunFam" id="3.40.50.300:FF:000176">
    <property type="entry name" value="bifunctional heparan sulfate N-deacetylase/N-sulfotransferase 1"/>
    <property type="match status" value="1"/>
</dbReference>
<organism evidence="20 21">
    <name type="scientific">Coilia grayii</name>
    <name type="common">Gray's grenadier anchovy</name>
    <dbReference type="NCBI Taxonomy" id="363190"/>
    <lineage>
        <taxon>Eukaryota</taxon>
        <taxon>Metazoa</taxon>
        <taxon>Chordata</taxon>
        <taxon>Craniata</taxon>
        <taxon>Vertebrata</taxon>
        <taxon>Euteleostomi</taxon>
        <taxon>Actinopterygii</taxon>
        <taxon>Neopterygii</taxon>
        <taxon>Teleostei</taxon>
        <taxon>Clupei</taxon>
        <taxon>Clupeiformes</taxon>
        <taxon>Clupeoidei</taxon>
        <taxon>Engraulidae</taxon>
        <taxon>Coilinae</taxon>
        <taxon>Coilia</taxon>
    </lineage>
</organism>
<dbReference type="PANTHER" id="PTHR10605">
    <property type="entry name" value="HEPARAN SULFATE SULFOTRANSFERASE"/>
    <property type="match status" value="1"/>
</dbReference>
<evidence type="ECO:0000256" key="2">
    <source>
        <dbReference type="ARBA" id="ARBA00004841"/>
    </source>
</evidence>
<dbReference type="EMBL" id="JBHFQA010000023">
    <property type="protein sequence ID" value="KAL2078322.1"/>
    <property type="molecule type" value="Genomic_DNA"/>
</dbReference>
<reference evidence="20 21" key="1">
    <citation type="submission" date="2024-09" db="EMBL/GenBank/DDBJ databases">
        <title>A chromosome-level genome assembly of Gray's grenadier anchovy, Coilia grayii.</title>
        <authorList>
            <person name="Fu Z."/>
        </authorList>
    </citation>
    <scope>NUCLEOTIDE SEQUENCE [LARGE SCALE GENOMIC DNA]</scope>
    <source>
        <strain evidence="20">G4</strain>
        <tissue evidence="20">Muscle</tissue>
    </source>
</reference>
<keyword evidence="6" id="KW-0812">Transmembrane</keyword>
<evidence type="ECO:0000256" key="13">
    <source>
        <dbReference type="ARBA" id="ARBA00023180"/>
    </source>
</evidence>
<dbReference type="AlphaFoldDB" id="A0ABD1ITL4"/>
<dbReference type="GO" id="GO:0019213">
    <property type="term" value="F:deacetylase activity"/>
    <property type="evidence" value="ECO:0007669"/>
    <property type="project" value="UniProtKB-ARBA"/>
</dbReference>
<dbReference type="GO" id="GO:0016787">
    <property type="term" value="F:hydrolase activity"/>
    <property type="evidence" value="ECO:0007669"/>
    <property type="project" value="UniProtKB-KW"/>
</dbReference>
<evidence type="ECO:0000256" key="6">
    <source>
        <dbReference type="ARBA" id="ARBA00022692"/>
    </source>
</evidence>
<keyword evidence="9" id="KW-1133">Transmembrane helix</keyword>
<feature type="binding site" evidence="16">
    <location>
        <begin position="247"/>
        <end position="251"/>
    </location>
    <ligand>
        <name>3'-phosphoadenylyl sulfate</name>
        <dbReference type="ChEBI" id="CHEBI:58339"/>
    </ligand>
</feature>
<feature type="active site" description="For sulfotransferase activity" evidence="15">
    <location>
        <position position="28"/>
    </location>
</feature>
<evidence type="ECO:0000256" key="15">
    <source>
        <dbReference type="PIRSR" id="PIRSR637359-1"/>
    </source>
</evidence>
<dbReference type="GO" id="GO:0000139">
    <property type="term" value="C:Golgi membrane"/>
    <property type="evidence" value="ECO:0007669"/>
    <property type="project" value="UniProtKB-SubCell"/>
</dbReference>
<evidence type="ECO:0000256" key="10">
    <source>
        <dbReference type="ARBA" id="ARBA00023034"/>
    </source>
</evidence>
<sequence>MWQRHKDIWSKEKTCDRLPKFLIIGPQKTGTTALHSFLSLHPAISSSFPSPISYEEVQFFSGPNYQRGIDWYMDFFPIPSNVSTDFLFEKSANYFDSEVAPPRATALLPRAKIIAVLINPADRAYSWYQHQRAHQDVVALNYSFHEVVSARRSSPPALQALQRRILGPGAYASHLDRWLHHYQPSQLLIVDGVLLRSNPVQVMNGVQKFLGVTPHYNYTQALMFDETKGFWCQRLDGARSRCLGKSKGRKYPDMSAETRALLSEHYREQNLELLRLFNRLGQAPPPWLREELHGASWS</sequence>
<evidence type="ECO:0000256" key="14">
    <source>
        <dbReference type="ARBA" id="ARBA00023268"/>
    </source>
</evidence>
<keyword evidence="12 17" id="KW-1015">Disulfide bond</keyword>
<dbReference type="PANTHER" id="PTHR10605:SF53">
    <property type="entry name" value="BIFUNCTIONAL HEPARAN SULFATE N-DEACETYLASE_N-SULFOTRANSFERASE 2"/>
    <property type="match status" value="1"/>
</dbReference>
<evidence type="ECO:0000313" key="20">
    <source>
        <dbReference type="EMBL" id="KAL2078322.1"/>
    </source>
</evidence>
<dbReference type="InterPro" id="IPR027417">
    <property type="entry name" value="P-loop_NTPase"/>
</dbReference>
<dbReference type="EC" id="2.8.2.-" evidence="18"/>
<keyword evidence="5 18" id="KW-0808">Transferase</keyword>
<comment type="similarity">
    <text evidence="4">Belongs to the sulfotransferase 1 family. NDST subfamily.</text>
</comment>
<keyword evidence="8" id="KW-0735">Signal-anchor</keyword>
<feature type="binding site" evidence="16">
    <location>
        <position position="231"/>
    </location>
    <ligand>
        <name>3'-phosphoadenylyl sulfate</name>
        <dbReference type="ChEBI" id="CHEBI:58339"/>
    </ligand>
</feature>
<dbReference type="Pfam" id="PF00685">
    <property type="entry name" value="Sulfotransfer_1"/>
    <property type="match status" value="1"/>
</dbReference>
<dbReference type="InterPro" id="IPR000863">
    <property type="entry name" value="Sulfotransferase_dom"/>
</dbReference>
<evidence type="ECO:0000256" key="9">
    <source>
        <dbReference type="ARBA" id="ARBA00022989"/>
    </source>
</evidence>
<accession>A0ABD1ITL4</accession>
<keyword evidence="21" id="KW-1185">Reference proteome</keyword>
<feature type="binding site" evidence="16">
    <location>
        <position position="126"/>
    </location>
    <ligand>
        <name>3'-phosphoadenylyl sulfate</name>
        <dbReference type="ChEBI" id="CHEBI:58339"/>
    </ligand>
</feature>
<evidence type="ECO:0000256" key="1">
    <source>
        <dbReference type="ARBA" id="ARBA00004323"/>
    </source>
</evidence>
<evidence type="ECO:0000256" key="4">
    <source>
        <dbReference type="ARBA" id="ARBA00010420"/>
    </source>
</evidence>
<keyword evidence="10" id="KW-0333">Golgi apparatus</keyword>
<evidence type="ECO:0000256" key="12">
    <source>
        <dbReference type="ARBA" id="ARBA00023157"/>
    </source>
</evidence>
<evidence type="ECO:0000256" key="3">
    <source>
        <dbReference type="ARBA" id="ARBA00005093"/>
    </source>
</evidence>